<keyword evidence="7" id="KW-1185">Reference proteome</keyword>
<comment type="pathway">
    <text evidence="1">Protein modification; protein ubiquitination.</text>
</comment>
<dbReference type="Pfam" id="PF15243">
    <property type="entry name" value="ANAPC15"/>
    <property type="match status" value="1"/>
</dbReference>
<dbReference type="GO" id="GO:0051301">
    <property type="term" value="P:cell division"/>
    <property type="evidence" value="ECO:0007669"/>
    <property type="project" value="UniProtKB-KW"/>
</dbReference>
<dbReference type="RefSeq" id="XP_032821105.1">
    <property type="nucleotide sequence ID" value="XM_032965214.1"/>
</dbReference>
<dbReference type="KEGG" id="pmrn:116948489"/>
<evidence type="ECO:0000313" key="8">
    <source>
        <dbReference type="RefSeq" id="XP_032821105.1"/>
    </source>
</evidence>
<dbReference type="GO" id="GO:0090266">
    <property type="term" value="P:regulation of mitotic cell cycle spindle assembly checkpoint"/>
    <property type="evidence" value="ECO:0007669"/>
    <property type="project" value="InterPro"/>
</dbReference>
<keyword evidence="4" id="KW-0498">Mitosis</keyword>
<organism evidence="7 8">
    <name type="scientific">Petromyzon marinus</name>
    <name type="common">Sea lamprey</name>
    <dbReference type="NCBI Taxonomy" id="7757"/>
    <lineage>
        <taxon>Eukaryota</taxon>
        <taxon>Metazoa</taxon>
        <taxon>Chordata</taxon>
        <taxon>Craniata</taxon>
        <taxon>Vertebrata</taxon>
        <taxon>Cyclostomata</taxon>
        <taxon>Hyperoartia</taxon>
        <taxon>Petromyzontiformes</taxon>
        <taxon>Petromyzontidae</taxon>
        <taxon>Petromyzon</taxon>
    </lineage>
</organism>
<name>A0AAJ7X4M3_PETMA</name>
<feature type="compositionally biased region" description="Acidic residues" evidence="6">
    <location>
        <begin position="62"/>
        <end position="90"/>
    </location>
</feature>
<keyword evidence="3" id="KW-0132">Cell division</keyword>
<dbReference type="GO" id="GO:0005680">
    <property type="term" value="C:anaphase-promoting complex"/>
    <property type="evidence" value="ECO:0007669"/>
    <property type="project" value="InterPro"/>
</dbReference>
<feature type="region of interest" description="Disordered" evidence="6">
    <location>
        <begin position="55"/>
        <end position="119"/>
    </location>
</feature>
<proteinExistence type="inferred from homology"/>
<dbReference type="AlphaFoldDB" id="A0AAJ7X4M3"/>
<protein>
    <submittedName>
        <fullName evidence="8">Anaphase-promoting complex subunit 15-like isoform X1</fullName>
    </submittedName>
</protein>
<dbReference type="Proteomes" id="UP001318040">
    <property type="component" value="Chromosome 2"/>
</dbReference>
<evidence type="ECO:0000313" key="7">
    <source>
        <dbReference type="Proteomes" id="UP001318040"/>
    </source>
</evidence>
<feature type="compositionally biased region" description="Acidic residues" evidence="6">
    <location>
        <begin position="97"/>
        <end position="119"/>
    </location>
</feature>
<evidence type="ECO:0000256" key="6">
    <source>
        <dbReference type="SAM" id="MobiDB-lite"/>
    </source>
</evidence>
<evidence type="ECO:0000256" key="1">
    <source>
        <dbReference type="ARBA" id="ARBA00004906"/>
    </source>
</evidence>
<sequence>MSTLFPSLEPRLVEALGFSADALCEDESDLLKREAQHHAWLRGIAECNSNLVPIGKTASEHYEEEEEEEEEDEDSEEDSDEEAEIDDMDEVNGYTDSPDDAEINEVDMEGNEDQDQWMI</sequence>
<evidence type="ECO:0000256" key="3">
    <source>
        <dbReference type="ARBA" id="ARBA00022618"/>
    </source>
</evidence>
<evidence type="ECO:0000256" key="4">
    <source>
        <dbReference type="ARBA" id="ARBA00022776"/>
    </source>
</evidence>
<comment type="similarity">
    <text evidence="2">Belongs to the APC15 family.</text>
</comment>
<dbReference type="PANTHER" id="PTHR22526">
    <property type="entry name" value="ANAPHASE PROMOTING COMPLEX C SUBUNIT 15, PSEUDOGENE-RELATED"/>
    <property type="match status" value="1"/>
</dbReference>
<evidence type="ECO:0000256" key="2">
    <source>
        <dbReference type="ARBA" id="ARBA00009618"/>
    </source>
</evidence>
<gene>
    <name evidence="8" type="primary">LOC116948489</name>
</gene>
<accession>A0AAJ7X4M3</accession>
<reference evidence="8" key="1">
    <citation type="submission" date="2025-08" db="UniProtKB">
        <authorList>
            <consortium name="RefSeq"/>
        </authorList>
    </citation>
    <scope>IDENTIFICATION</scope>
    <source>
        <tissue evidence="8">Sperm</tissue>
    </source>
</reference>
<dbReference type="PANTHER" id="PTHR22526:SF2">
    <property type="entry name" value="ANAPHASE PROMOTING COMPLEX C SUBUNIT 15, PSEUDOGENE-RELATED"/>
    <property type="match status" value="1"/>
</dbReference>
<evidence type="ECO:0000256" key="5">
    <source>
        <dbReference type="ARBA" id="ARBA00023306"/>
    </source>
</evidence>
<dbReference type="InterPro" id="IPR026182">
    <property type="entry name" value="ANAPC15"/>
</dbReference>
<keyword evidence="5" id="KW-0131">Cell cycle</keyword>
<dbReference type="GeneID" id="116948489"/>